<dbReference type="Pfam" id="PF25550">
    <property type="entry name" value="DUF7928"/>
    <property type="match status" value="1"/>
</dbReference>
<feature type="transmembrane region" description="Helical" evidence="1">
    <location>
        <begin position="718"/>
        <end position="739"/>
    </location>
</feature>
<keyword evidence="5" id="KW-1185">Reference proteome</keyword>
<dbReference type="Proteomes" id="UP000664132">
    <property type="component" value="Unassembled WGS sequence"/>
</dbReference>
<feature type="domain" description="Glycosyltransferase 2-like" evidence="2">
    <location>
        <begin position="489"/>
        <end position="702"/>
    </location>
</feature>
<reference evidence="4" key="1">
    <citation type="submission" date="2021-02" db="EMBL/GenBank/DDBJ databases">
        <title>Genome sequence Cadophora malorum strain M34.</title>
        <authorList>
            <person name="Stefanovic E."/>
            <person name="Vu D."/>
            <person name="Scully C."/>
            <person name="Dijksterhuis J."/>
            <person name="Roader J."/>
            <person name="Houbraken J."/>
        </authorList>
    </citation>
    <scope>NUCLEOTIDE SEQUENCE</scope>
    <source>
        <strain evidence="4">M34</strain>
    </source>
</reference>
<proteinExistence type="predicted"/>
<evidence type="ECO:0000313" key="5">
    <source>
        <dbReference type="Proteomes" id="UP000664132"/>
    </source>
</evidence>
<dbReference type="OrthoDB" id="38531at2759"/>
<keyword evidence="1" id="KW-1133">Transmembrane helix</keyword>
<dbReference type="InterPro" id="IPR057688">
    <property type="entry name" value="DUF7928"/>
</dbReference>
<protein>
    <recommendedName>
        <fullName evidence="6">Glycosyltransferase 2-like domain-containing protein</fullName>
    </recommendedName>
</protein>
<dbReference type="Pfam" id="PF13632">
    <property type="entry name" value="Glyco_trans_2_3"/>
    <property type="match status" value="1"/>
</dbReference>
<comment type="caution">
    <text evidence="4">The sequence shown here is derived from an EMBL/GenBank/DDBJ whole genome shotgun (WGS) entry which is preliminary data.</text>
</comment>
<gene>
    <name evidence="4" type="ORF">IFR04_003037</name>
</gene>
<organism evidence="4 5">
    <name type="scientific">Cadophora malorum</name>
    <dbReference type="NCBI Taxonomy" id="108018"/>
    <lineage>
        <taxon>Eukaryota</taxon>
        <taxon>Fungi</taxon>
        <taxon>Dikarya</taxon>
        <taxon>Ascomycota</taxon>
        <taxon>Pezizomycotina</taxon>
        <taxon>Leotiomycetes</taxon>
        <taxon>Helotiales</taxon>
        <taxon>Ploettnerulaceae</taxon>
        <taxon>Cadophora</taxon>
    </lineage>
</organism>
<evidence type="ECO:0000256" key="1">
    <source>
        <dbReference type="SAM" id="Phobius"/>
    </source>
</evidence>
<evidence type="ECO:0000259" key="3">
    <source>
        <dbReference type="Pfam" id="PF25550"/>
    </source>
</evidence>
<dbReference type="EMBL" id="JAFJYH010000028">
    <property type="protein sequence ID" value="KAG4423892.1"/>
    <property type="molecule type" value="Genomic_DNA"/>
</dbReference>
<evidence type="ECO:0000313" key="4">
    <source>
        <dbReference type="EMBL" id="KAG4423892.1"/>
    </source>
</evidence>
<feature type="domain" description="DUF7928" evidence="3">
    <location>
        <begin position="61"/>
        <end position="209"/>
    </location>
</feature>
<keyword evidence="1" id="KW-0472">Membrane</keyword>
<dbReference type="AlphaFoldDB" id="A0A8H8BU04"/>
<feature type="transmembrane region" description="Helical" evidence="1">
    <location>
        <begin position="843"/>
        <end position="862"/>
    </location>
</feature>
<dbReference type="PANTHER" id="PTHR35408:SF3">
    <property type="entry name" value="GLYCOSYLTRANSFERASE 2-LIKE DOMAIN-CONTAINING PROTEIN"/>
    <property type="match status" value="1"/>
</dbReference>
<feature type="transmembrane region" description="Helical" evidence="1">
    <location>
        <begin position="816"/>
        <end position="837"/>
    </location>
</feature>
<feature type="transmembrane region" description="Helical" evidence="1">
    <location>
        <begin position="759"/>
        <end position="779"/>
    </location>
</feature>
<feature type="transmembrane region" description="Helical" evidence="1">
    <location>
        <begin position="684"/>
        <end position="706"/>
    </location>
</feature>
<evidence type="ECO:0008006" key="6">
    <source>
        <dbReference type="Google" id="ProtNLM"/>
    </source>
</evidence>
<feature type="transmembrane region" description="Helical" evidence="1">
    <location>
        <begin position="276"/>
        <end position="304"/>
    </location>
</feature>
<accession>A0A8H8BU04</accession>
<dbReference type="SUPFAM" id="SSF53448">
    <property type="entry name" value="Nucleotide-diphospho-sugar transferases"/>
    <property type="match status" value="1"/>
</dbReference>
<dbReference type="PANTHER" id="PTHR35408">
    <property type="entry name" value="CHROMOSOME 15, WHOLE GENOME SHOTGUN SEQUENCE"/>
    <property type="match status" value="1"/>
</dbReference>
<dbReference type="InterPro" id="IPR029044">
    <property type="entry name" value="Nucleotide-diphossugar_trans"/>
</dbReference>
<keyword evidence="1" id="KW-0812">Transmembrane</keyword>
<feature type="transmembrane region" description="Helical" evidence="1">
    <location>
        <begin position="239"/>
        <end position="264"/>
    </location>
</feature>
<dbReference type="Gene3D" id="3.90.550.10">
    <property type="entry name" value="Spore Coat Polysaccharide Biosynthesis Protein SpsA, Chain A"/>
    <property type="match status" value="1"/>
</dbReference>
<sequence length="871" mass="98213">MREGTRPASSVAVSQVDLSGQQEKSECASLACSSQNSSQLQPPFSYRNSTLAVPNLVGATIQHEMIVEYLYQQQRSRRWISDINSLEEGAFMRDSWNSYITAPVLLSASVLAEALVDLNAEIVITLRSKVVETAFRLMDSTDRVTLRSGLEIQVLPSLRDIKLAQRHQCAAFIHDESYILVWDDSPTKLLERAADLEHQLVDIAWFTATGCDLKPPSTHDSDAGSLLEIGYVVDRRPTYINSVICACTLALSLLVVGLGMKVLAHESTLDHTYARLAAIAFTPIQFLLALFFMQVVIVCAFQLLGPVGQCHANSTYYSAKPPPRVKRLEALPHVTIQCPIFTESLETVVEPTIMSLKAAISTYEMQGGSASIFVNDDGMLAGLTNVEIDNRKKFYKKNNIGWVARPAHNPVALTGQPKFLRRGRFKKASNMNFGLMLSVKLEEKLAQVVRDDAWSQQDEDREYERCLLQVMSELPCRPLAGGNIRVGDYILLVDSDTRIPEDCLLDAVNEMQLSPEVGILQYTSGVLHVTKDFFESGISYFTDLIYTAIGYMVSNGDVGPFVGHNAMLRWTSMQDVAYFDEDEVIKFWSESSVSEDFDMSLRLQRQNWTIRFATYTGEGFKEGVSLTIYDEITRWEKYAYGCSELVFNPLKDWLRKGPFTPLIRRFVTSTTPIASKLSTIGYIASYYAIGSAWIFSLVNYFLIGWADTLIDKWYLPSFNVFIGLVFVFSFLSNICLAWLRYRTSARTNLVESLFENFKWVLMFSILFGGLSLSVSRALLCHMFSINIQWSTTNKEVENSNFFREVPKILNRFSGRFSYCVGGLLLIFVCAFAVPYQWRIRQFAAIFPLALSVGNHFLLPIALNPALMRLTW</sequence>
<evidence type="ECO:0000259" key="2">
    <source>
        <dbReference type="Pfam" id="PF13632"/>
    </source>
</evidence>
<dbReference type="InterPro" id="IPR001173">
    <property type="entry name" value="Glyco_trans_2-like"/>
</dbReference>
<name>A0A8H8BU04_9HELO</name>